<evidence type="ECO:0000313" key="2">
    <source>
        <dbReference type="EMBL" id="KAF1990606.1"/>
    </source>
</evidence>
<feature type="signal peptide" evidence="1">
    <location>
        <begin position="1"/>
        <end position="29"/>
    </location>
</feature>
<proteinExistence type="predicted"/>
<name>A0A6G1HBK8_9PEZI</name>
<dbReference type="Proteomes" id="UP000800041">
    <property type="component" value="Unassembled WGS sequence"/>
</dbReference>
<keyword evidence="3" id="KW-1185">Reference proteome</keyword>
<evidence type="ECO:0000313" key="3">
    <source>
        <dbReference type="Proteomes" id="UP000800041"/>
    </source>
</evidence>
<keyword evidence="1" id="KW-0732">Signal</keyword>
<evidence type="ECO:0008006" key="4">
    <source>
        <dbReference type="Google" id="ProtNLM"/>
    </source>
</evidence>
<organism evidence="2 3">
    <name type="scientific">Aulographum hederae CBS 113979</name>
    <dbReference type="NCBI Taxonomy" id="1176131"/>
    <lineage>
        <taxon>Eukaryota</taxon>
        <taxon>Fungi</taxon>
        <taxon>Dikarya</taxon>
        <taxon>Ascomycota</taxon>
        <taxon>Pezizomycotina</taxon>
        <taxon>Dothideomycetes</taxon>
        <taxon>Pleosporomycetidae</taxon>
        <taxon>Aulographales</taxon>
        <taxon>Aulographaceae</taxon>
    </lineage>
</organism>
<protein>
    <recommendedName>
        <fullName evidence="4">Carbohydrate-binding module family 19 domain-containing protein</fullName>
    </recommendedName>
</protein>
<gene>
    <name evidence="2" type="ORF">K402DRAFT_200038</name>
</gene>
<reference evidence="2" key="1">
    <citation type="journal article" date="2020" name="Stud. Mycol.">
        <title>101 Dothideomycetes genomes: a test case for predicting lifestyles and emergence of pathogens.</title>
        <authorList>
            <person name="Haridas S."/>
            <person name="Albert R."/>
            <person name="Binder M."/>
            <person name="Bloem J."/>
            <person name="Labutti K."/>
            <person name="Salamov A."/>
            <person name="Andreopoulos B."/>
            <person name="Baker S."/>
            <person name="Barry K."/>
            <person name="Bills G."/>
            <person name="Bluhm B."/>
            <person name="Cannon C."/>
            <person name="Castanera R."/>
            <person name="Culley D."/>
            <person name="Daum C."/>
            <person name="Ezra D."/>
            <person name="Gonzalez J."/>
            <person name="Henrissat B."/>
            <person name="Kuo A."/>
            <person name="Liang C."/>
            <person name="Lipzen A."/>
            <person name="Lutzoni F."/>
            <person name="Magnuson J."/>
            <person name="Mondo S."/>
            <person name="Nolan M."/>
            <person name="Ohm R."/>
            <person name="Pangilinan J."/>
            <person name="Park H.-J."/>
            <person name="Ramirez L."/>
            <person name="Alfaro M."/>
            <person name="Sun H."/>
            <person name="Tritt A."/>
            <person name="Yoshinaga Y."/>
            <person name="Zwiers L.-H."/>
            <person name="Turgeon B."/>
            <person name="Goodwin S."/>
            <person name="Spatafora J."/>
            <person name="Crous P."/>
            <person name="Grigoriev I."/>
        </authorList>
    </citation>
    <scope>NUCLEOTIDE SEQUENCE</scope>
    <source>
        <strain evidence="2">CBS 113979</strain>
    </source>
</reference>
<accession>A0A6G1HBK8</accession>
<evidence type="ECO:0000256" key="1">
    <source>
        <dbReference type="SAM" id="SignalP"/>
    </source>
</evidence>
<dbReference type="AlphaFoldDB" id="A0A6G1HBK8"/>
<sequence length="180" mass="19709">MRARTPIHRTYLPTALFPGFLLLWSKTVSIRPCQSSHIILFAEFASLRRSNQPQITEADMQLHQRLLLLHISPAIGISLQGADHGTGMKRAASYPSAQDLDIRQDPNPVSIIRGIKPCGPDGPTRECAQGSTCLAVGSVRTLCIPNAKVCSQEGYDKCSKTFEFCLINVSGKELCFSVPL</sequence>
<dbReference type="EMBL" id="ML977141">
    <property type="protein sequence ID" value="KAF1990606.1"/>
    <property type="molecule type" value="Genomic_DNA"/>
</dbReference>
<feature type="chain" id="PRO_5026144457" description="Carbohydrate-binding module family 19 domain-containing protein" evidence="1">
    <location>
        <begin position="30"/>
        <end position="180"/>
    </location>
</feature>